<proteinExistence type="predicted"/>
<keyword evidence="1" id="KW-0812">Transmembrane</keyword>
<sequence>MGTIILVGILGAIISAITGTLWYMNSTPMGKWHMQYLGFDKLTEVEKKKLMAEAKPRMWKNYSAQIILSLLTSLFIAFVTSYTIKNGGPANAIYSYVLMIWIAFTVPIIGQNILWGKSEGSLAWKRFFSDSFYNLITFLIIAFVTTLIIK</sequence>
<comment type="caution">
    <text evidence="2">The sequence shown here is derived from an EMBL/GenBank/DDBJ whole genome shotgun (WGS) entry which is preliminary data.</text>
</comment>
<reference evidence="2 3" key="1">
    <citation type="journal article" date="2015" name="Nature">
        <title>rRNA introns, odd ribosomes, and small enigmatic genomes across a large radiation of phyla.</title>
        <authorList>
            <person name="Brown C.T."/>
            <person name="Hug L.A."/>
            <person name="Thomas B.C."/>
            <person name="Sharon I."/>
            <person name="Castelle C.J."/>
            <person name="Singh A."/>
            <person name="Wilkins M.J."/>
            <person name="Williams K.H."/>
            <person name="Banfield J.F."/>
        </authorList>
    </citation>
    <scope>NUCLEOTIDE SEQUENCE [LARGE SCALE GENOMIC DNA]</scope>
</reference>
<dbReference type="EMBL" id="LBXO01000032">
    <property type="protein sequence ID" value="KKR32491.1"/>
    <property type="molecule type" value="Genomic_DNA"/>
</dbReference>
<evidence type="ECO:0000313" key="2">
    <source>
        <dbReference type="EMBL" id="KKR32491.1"/>
    </source>
</evidence>
<dbReference type="InterPro" id="IPR013879">
    <property type="entry name" value="DUF1761"/>
</dbReference>
<dbReference type="Pfam" id="PF08570">
    <property type="entry name" value="DUF1761"/>
    <property type="match status" value="1"/>
</dbReference>
<dbReference type="AlphaFoldDB" id="A0A0G0Q542"/>
<evidence type="ECO:0008006" key="4">
    <source>
        <dbReference type="Google" id="ProtNLM"/>
    </source>
</evidence>
<evidence type="ECO:0000256" key="1">
    <source>
        <dbReference type="SAM" id="Phobius"/>
    </source>
</evidence>
<gene>
    <name evidence="2" type="ORF">UT64_C0032G0005</name>
</gene>
<feature type="transmembrane region" description="Helical" evidence="1">
    <location>
        <begin position="66"/>
        <end position="84"/>
    </location>
</feature>
<dbReference type="Proteomes" id="UP000034137">
    <property type="component" value="Unassembled WGS sequence"/>
</dbReference>
<feature type="transmembrane region" description="Helical" evidence="1">
    <location>
        <begin position="96"/>
        <end position="115"/>
    </location>
</feature>
<protein>
    <recommendedName>
        <fullName evidence="4">DUF1761 domain-containing protein</fullName>
    </recommendedName>
</protein>
<name>A0A0G0Q542_9BACT</name>
<evidence type="ECO:0000313" key="3">
    <source>
        <dbReference type="Proteomes" id="UP000034137"/>
    </source>
</evidence>
<accession>A0A0G0Q542</accession>
<keyword evidence="1" id="KW-0472">Membrane</keyword>
<feature type="transmembrane region" description="Helical" evidence="1">
    <location>
        <begin position="127"/>
        <end position="149"/>
    </location>
</feature>
<organism evidence="2 3">
    <name type="scientific">Candidatus Falkowbacteria bacterium GW2011_GWF2_39_8</name>
    <dbReference type="NCBI Taxonomy" id="1618642"/>
    <lineage>
        <taxon>Bacteria</taxon>
        <taxon>Candidatus Falkowiibacteriota</taxon>
    </lineage>
</organism>
<keyword evidence="1" id="KW-1133">Transmembrane helix</keyword>
<feature type="transmembrane region" description="Helical" evidence="1">
    <location>
        <begin position="6"/>
        <end position="24"/>
    </location>
</feature>